<evidence type="ECO:0000313" key="2">
    <source>
        <dbReference type="Proteomes" id="UP000002725"/>
    </source>
</evidence>
<proteinExistence type="predicted"/>
<dbReference type="KEGG" id="paa:Paes_2371"/>
<dbReference type="RefSeq" id="WP_012509567.1">
    <property type="nucleotide sequence ID" value="NC_011061.1"/>
</dbReference>
<sequence>MEESSVNTSIKKLQAVLLEEFEQLTRELGWTTDPDQAKKIQTEIQEIHHRIAIAGSLLFSRQSLELEEKTRLVLEEKSKVDEAIADLTDMCNFLTAVTAFLALVDEALDYAKML</sequence>
<name>B4S9N5_PROA2</name>
<reference evidence="1" key="1">
    <citation type="submission" date="2008-06" db="EMBL/GenBank/DDBJ databases">
        <title>Complete sequence of plasmid of Prosthecochloris aestuarii DSM 271.</title>
        <authorList>
            <consortium name="US DOE Joint Genome Institute"/>
            <person name="Lucas S."/>
            <person name="Copeland A."/>
            <person name="Lapidus A."/>
            <person name="Glavina del Rio T."/>
            <person name="Dalin E."/>
            <person name="Tice H."/>
            <person name="Bruce D."/>
            <person name="Goodwin L."/>
            <person name="Pitluck S."/>
            <person name="Schmutz J."/>
            <person name="Larimer F."/>
            <person name="Land M."/>
            <person name="Hauser L."/>
            <person name="Kyrpides N."/>
            <person name="Anderson I."/>
            <person name="Liu Z."/>
            <person name="Li T."/>
            <person name="Zhao F."/>
            <person name="Overmann J."/>
            <person name="Bryant D.A."/>
            <person name="Richardson P."/>
        </authorList>
    </citation>
    <scope>NUCLEOTIDE SEQUENCE [LARGE SCALE GENOMIC DNA]</scope>
    <source>
        <strain evidence="1">DSM 271</strain>
        <plasmid evidence="1">pPAES01</plasmid>
    </source>
</reference>
<dbReference type="AlphaFoldDB" id="B4S9N5"/>
<evidence type="ECO:0000313" key="1">
    <source>
        <dbReference type="EMBL" id="ACF47362.1"/>
    </source>
</evidence>
<geneLocation type="plasmid" evidence="1 2">
    <name>pPAES01</name>
</geneLocation>
<dbReference type="Proteomes" id="UP000002725">
    <property type="component" value="Plasmid pPAES01"/>
</dbReference>
<dbReference type="HOGENOM" id="CLU_2118870_0_0_10"/>
<protein>
    <submittedName>
        <fullName evidence="1">Uncharacterized protein</fullName>
    </submittedName>
</protein>
<keyword evidence="2" id="KW-1185">Reference proteome</keyword>
<gene>
    <name evidence="1" type="ordered locus">Paes_2371</name>
</gene>
<dbReference type="EMBL" id="CP001109">
    <property type="protein sequence ID" value="ACF47362.1"/>
    <property type="molecule type" value="Genomic_DNA"/>
</dbReference>
<organism evidence="1 2">
    <name type="scientific">Prosthecochloris aestuarii (strain DSM 271 / SK 413)</name>
    <dbReference type="NCBI Taxonomy" id="290512"/>
    <lineage>
        <taxon>Bacteria</taxon>
        <taxon>Pseudomonadati</taxon>
        <taxon>Chlorobiota</taxon>
        <taxon>Chlorobiia</taxon>
        <taxon>Chlorobiales</taxon>
        <taxon>Chlorobiaceae</taxon>
        <taxon>Prosthecochloris</taxon>
    </lineage>
</organism>
<keyword evidence="1" id="KW-0614">Plasmid</keyword>
<accession>B4S9N5</accession>